<dbReference type="EC" id="4.2.1.33" evidence="9"/>
<dbReference type="SUPFAM" id="SSF52016">
    <property type="entry name" value="LeuD/IlvD-like"/>
    <property type="match status" value="1"/>
</dbReference>
<keyword evidence="4" id="KW-0479">Metal-binding</keyword>
<evidence type="ECO:0000256" key="3">
    <source>
        <dbReference type="ARBA" id="ARBA00011245"/>
    </source>
</evidence>
<sequence>MGKNLFEKIINSHLVSGSIKPGSEVGIRIDHTLTQDSLGAMAYLQFESLGIAKVKTELSVSYVDHLLFQPGSENADVHRYLESVADKYGIVFSKPGNGICHQVHLERFSQPGKTLIGGDSHTVTCGAAGMLAIGVGGLDVALAMGGSPLYILAPKVTKVNLIGSLTAWSSAKDIILEILKLLTSKGNVGTALEYGGPGIQNLTVPERATICNMGAELGVTTSIFPSDAMTKRFFIAQDREKDWQELLPDPDASYAKEITIDLSQIEPNIALPHSPDHVCAVKEVAGKPVNQVLIGSCTNSSYQDLMTVAAMLTGKKIHPSVSLGIVPGSRQVLSMITQNGALYDMIASGARILEAGCGFCVGQGQAPQTGGVSVRTNNRNFAGRSGTKDAQVFLVSPATAAATALAGKITDPRELSVSYPQISLPEKYDSDDSMIRYPSHTATIFRSAAIGTPPFNTPMPAKLKSRVAIKVADMINTDDIIPGGTAMNYRSNIPKSCEFIFKFIDPLFPQYCKENKAAGIASVIVAGISYGQGSSREHAALCPMYMGVRAVIAKSIERIHRDNLINFGILPLIFADAAEYDRIKKDDELLIDDIYKFIHEPKIQVFNLTQNYSFSTVNDLTMRQREVILAGGKLNYATQK</sequence>
<reference evidence="9" key="1">
    <citation type="submission" date="2024-05" db="EMBL/GenBank/DDBJ databases">
        <title>Isolation and characterization of Sporomusa carbonis sp. nov., a carboxydotrophic hydrogenogen in the genus of Sporomusa isolated from a charcoal burning pile.</title>
        <authorList>
            <person name="Boeer T."/>
            <person name="Rosenbaum F."/>
            <person name="Eysell L."/>
            <person name="Mueller V."/>
            <person name="Daniel R."/>
            <person name="Poehlein A."/>
        </authorList>
    </citation>
    <scope>NUCLEOTIDE SEQUENCE [LARGE SCALE GENOMIC DNA]</scope>
    <source>
        <strain evidence="9">DSM 3132</strain>
    </source>
</reference>
<keyword evidence="10" id="KW-1185">Reference proteome</keyword>
<dbReference type="InterPro" id="IPR015931">
    <property type="entry name" value="Acnase/IPM_dHydase_lsu_aba_1/3"/>
</dbReference>
<dbReference type="InterPro" id="IPR001030">
    <property type="entry name" value="Acoase/IPM_deHydtase_lsu_aba"/>
</dbReference>
<dbReference type="Gene3D" id="3.20.19.10">
    <property type="entry name" value="Aconitase, domain 4"/>
    <property type="match status" value="1"/>
</dbReference>
<dbReference type="RefSeq" id="WP_093797622.1">
    <property type="nucleotide sequence ID" value="NZ_CP155571.1"/>
</dbReference>
<comment type="subunit">
    <text evidence="3">Monomer.</text>
</comment>
<comment type="similarity">
    <text evidence="2">Belongs to the aconitase/IPM isomerase family.</text>
</comment>
<dbReference type="InterPro" id="IPR018136">
    <property type="entry name" value="Aconitase_4Fe-4S_BS"/>
</dbReference>
<keyword evidence="6" id="KW-0411">Iron-sulfur</keyword>
<evidence type="ECO:0000256" key="4">
    <source>
        <dbReference type="ARBA" id="ARBA00022723"/>
    </source>
</evidence>
<evidence type="ECO:0000313" key="9">
    <source>
        <dbReference type="EMBL" id="XFO73708.1"/>
    </source>
</evidence>
<organism evidence="9 10">
    <name type="scientific">Sporomusa acidovorans (strain ATCC 49682 / DSM 3132 / Mol)</name>
    <dbReference type="NCBI Taxonomy" id="1123286"/>
    <lineage>
        <taxon>Bacteria</taxon>
        <taxon>Bacillati</taxon>
        <taxon>Bacillota</taxon>
        <taxon>Negativicutes</taxon>
        <taxon>Selenomonadales</taxon>
        <taxon>Sporomusaceae</taxon>
        <taxon>Sporomusa</taxon>
    </lineage>
</organism>
<dbReference type="PROSITE" id="PS00450">
    <property type="entry name" value="ACONITASE_1"/>
    <property type="match status" value="1"/>
</dbReference>
<dbReference type="InterPro" id="IPR050926">
    <property type="entry name" value="Aconitase/IPM_isomerase"/>
</dbReference>
<dbReference type="SUPFAM" id="SSF53732">
    <property type="entry name" value="Aconitase iron-sulfur domain"/>
    <property type="match status" value="1"/>
</dbReference>
<proteinExistence type="inferred from homology"/>
<dbReference type="GO" id="GO:0003861">
    <property type="term" value="F:3-isopropylmalate dehydratase activity"/>
    <property type="evidence" value="ECO:0007669"/>
    <property type="project" value="UniProtKB-EC"/>
</dbReference>
<gene>
    <name evidence="9" type="primary">leuC_2</name>
    <name evidence="9" type="ORF">SPACI_038150</name>
</gene>
<keyword evidence="5" id="KW-0408">Iron</keyword>
<dbReference type="PANTHER" id="PTHR43160">
    <property type="entry name" value="ACONITATE HYDRATASE B"/>
    <property type="match status" value="1"/>
</dbReference>
<dbReference type="PRINTS" id="PR00415">
    <property type="entry name" value="ACONITASE"/>
</dbReference>
<evidence type="ECO:0000256" key="6">
    <source>
        <dbReference type="ARBA" id="ARBA00023014"/>
    </source>
</evidence>
<dbReference type="NCBIfam" id="NF005558">
    <property type="entry name" value="PRK07229.1"/>
    <property type="match status" value="1"/>
</dbReference>
<evidence type="ECO:0000256" key="2">
    <source>
        <dbReference type="ARBA" id="ARBA00007185"/>
    </source>
</evidence>
<name>A0ABZ3J6N8_SPOA4</name>
<evidence type="ECO:0000259" key="8">
    <source>
        <dbReference type="Pfam" id="PF00694"/>
    </source>
</evidence>
<evidence type="ECO:0000256" key="1">
    <source>
        <dbReference type="ARBA" id="ARBA00001966"/>
    </source>
</evidence>
<evidence type="ECO:0000313" key="10">
    <source>
        <dbReference type="Proteomes" id="UP000216052"/>
    </source>
</evidence>
<dbReference type="InterPro" id="IPR006250">
    <property type="entry name" value="Aconitase_put"/>
</dbReference>
<evidence type="ECO:0000256" key="5">
    <source>
        <dbReference type="ARBA" id="ARBA00023004"/>
    </source>
</evidence>
<dbReference type="Proteomes" id="UP000216052">
    <property type="component" value="Chromosome"/>
</dbReference>
<keyword evidence="9" id="KW-0456">Lyase</keyword>
<accession>A0ABZ3J6N8</accession>
<dbReference type="NCBIfam" id="TIGR01342">
    <property type="entry name" value="acon_putative"/>
    <property type="match status" value="1"/>
</dbReference>
<dbReference type="InterPro" id="IPR000573">
    <property type="entry name" value="AconitaseA/IPMdHydase_ssu_swvl"/>
</dbReference>
<dbReference type="EMBL" id="CP155571">
    <property type="protein sequence ID" value="XFO73708.1"/>
    <property type="molecule type" value="Genomic_DNA"/>
</dbReference>
<dbReference type="InterPro" id="IPR015928">
    <property type="entry name" value="Aconitase/3IPM_dehydase_swvl"/>
</dbReference>
<dbReference type="Pfam" id="PF00694">
    <property type="entry name" value="Aconitase_C"/>
    <property type="match status" value="1"/>
</dbReference>
<feature type="domain" description="Aconitase/3-isopropylmalate dehydratase large subunit alpha/beta/alpha" evidence="7">
    <location>
        <begin position="7"/>
        <end position="407"/>
    </location>
</feature>
<dbReference type="Gene3D" id="3.30.499.10">
    <property type="entry name" value="Aconitase, domain 3"/>
    <property type="match status" value="2"/>
</dbReference>
<evidence type="ECO:0000259" key="7">
    <source>
        <dbReference type="Pfam" id="PF00330"/>
    </source>
</evidence>
<dbReference type="PANTHER" id="PTHR43160:SF3">
    <property type="entry name" value="ACONITATE HYDRATASE, MITOCHONDRIAL"/>
    <property type="match status" value="1"/>
</dbReference>
<comment type="cofactor">
    <cofactor evidence="1">
        <name>[4Fe-4S] cluster</name>
        <dbReference type="ChEBI" id="CHEBI:49883"/>
    </cofactor>
</comment>
<dbReference type="Pfam" id="PF00330">
    <property type="entry name" value="Aconitase"/>
    <property type="match status" value="1"/>
</dbReference>
<dbReference type="InterPro" id="IPR036008">
    <property type="entry name" value="Aconitase_4Fe-4S_dom"/>
</dbReference>
<feature type="domain" description="Aconitase A/isopropylmalate dehydratase small subunit swivel" evidence="8">
    <location>
        <begin position="513"/>
        <end position="576"/>
    </location>
</feature>
<protein>
    <submittedName>
        <fullName evidence="9">3-isopropylmalate dehydratase large subunit</fullName>
        <ecNumber evidence="9">4.2.1.33</ecNumber>
    </submittedName>
</protein>